<evidence type="ECO:0000313" key="4">
    <source>
        <dbReference type="EMBL" id="CDW72497.1"/>
    </source>
</evidence>
<reference evidence="4 5" key="1">
    <citation type="submission" date="2014-06" db="EMBL/GenBank/DDBJ databases">
        <authorList>
            <person name="Swart Estienne"/>
        </authorList>
    </citation>
    <scope>NUCLEOTIDE SEQUENCE [LARGE SCALE GENOMIC DNA]</scope>
    <source>
        <strain evidence="4 5">130c</strain>
    </source>
</reference>
<dbReference type="EMBL" id="CCKQ01001386">
    <property type="protein sequence ID" value="CDW72497.1"/>
    <property type="molecule type" value="Genomic_DNA"/>
</dbReference>
<organism evidence="4 5">
    <name type="scientific">Stylonychia lemnae</name>
    <name type="common">Ciliate</name>
    <dbReference type="NCBI Taxonomy" id="5949"/>
    <lineage>
        <taxon>Eukaryota</taxon>
        <taxon>Sar</taxon>
        <taxon>Alveolata</taxon>
        <taxon>Ciliophora</taxon>
        <taxon>Intramacronucleata</taxon>
        <taxon>Spirotrichea</taxon>
        <taxon>Stichotrichia</taxon>
        <taxon>Sporadotrichida</taxon>
        <taxon>Oxytrichidae</taxon>
        <taxon>Stylonychinae</taxon>
        <taxon>Stylonychia</taxon>
    </lineage>
</organism>
<dbReference type="Proteomes" id="UP000039865">
    <property type="component" value="Unassembled WGS sequence"/>
</dbReference>
<name>A0A077ZRH7_STYLE</name>
<dbReference type="InterPro" id="IPR011992">
    <property type="entry name" value="EF-hand-dom_pair"/>
</dbReference>
<evidence type="ECO:0000259" key="3">
    <source>
        <dbReference type="PROSITE" id="PS50222"/>
    </source>
</evidence>
<sequence>MNASKDQKQLQSHLHDQETAKRMLKVQSLKDFQLPSISKQQSSMIESSKVIGGVSTGGAQNMGYKQNSQRIDNSLAHHQSVLNPLYTSRLDLKLQCNLKHLLNCIVPFDMSHMNISYNNMTQRDNVRVTKQVVKLKKKDEYRGEFLKNLVTAKGGEIIKNLRMNSLGAGTQRSIIDDKLKTDDRLSQILYKKNYADIKIDKNNISSIKPFLFNPKKDAQTGVDYNNDSDHNANDHNNSSSNFHSNPHLNLSKPLKLDLSHNKSMIKDDNVYQSYKSNLEKKGYFMTQPYESSKNKYSNSPSRNPEREGGEYCQHCQHCKAKDVLEPNDYLFIEKYNFGELKQNHNASQSGLISDSNALLKERMAIDKALNELIQNKRSLKEIISEETINQLVETKLYKGITEMHNQDLIKMMTSIDHDDLNVRYVSEITDSNQITNQISHFEYLQLINENFKDTLANYLMQQKESDETFEYQISKQSTLEKLMDRKLILHQRAQSSDYNNGNKILLPDLQLNVHEQLRYKSMAIYIGIQEVIRQLIDAASSSSLTTGSDYGKDRGLFLIRLIKEYFKENERKWYQIIKKIGTFNKVLKQDRELLMCKYNIDVKMEIPKVIDNMSDTIENLVNHKRIIKTIIGKLNQEEDQRLKLNKELKTLRKQIDTLVFDANELLNNQELMDRLKSIKTSEIYDFYAKQAKDEDKKAIDIALMVNSDRFAKAAKELRSQTQISFEHMTKQHDIVKEERNKFKRESKYYEKQYYDAMEKIREKEKEMKNLQNFLKSGNQDAKFWKDYFKDEESIEIEPIKIEIGRLDSAQDKNSANNEVIDKDGKKKQLFPSRQAEERYQMINYEPVSKEQVLEFIVHIYSKKAQEMGMRPQNKDLTELEFEESIYQFFKQRYQGDVKTQQQCLEFLLGLKFYANKDERVETFMSFLPTLDSQANQNNELRLELIHSSSSYGPSIDEHRKYSKDVLDLYVKLMKCTDCSINQILQQSTEQSVVSYAAKYYFERTERNVIFNASVQIKTQLLRNLVYESDVYIDSKRVTSTKDLNIQVRFELYILMEFYKSTEAVDIQHFAQILEKKCKTTNEYGLAQYEEFQKVFFQYLGYWDQLVAFQFFTFDDLISKYFPKSIKNVDGQRLVGFKGMRTFYRQKYELKLDTMKFLNVAMKITIMFYQEAKFFYNRIFNQVDAEGRGLIEFHQFQQLIKKIKPDLPHWKIFAIFQSTSNQDKVDVGKVSFPQFLRSCLNHNLMEGLMNIDFSSIKEQHESQEKEGSGQGSRRSPNIKDIKRNRQLSHSPNFRAKQFSQGIGGGRGNEKIKLIQF</sequence>
<accession>A0A077ZRH7</accession>
<feature type="region of interest" description="Disordered" evidence="2">
    <location>
        <begin position="289"/>
        <end position="308"/>
    </location>
</feature>
<protein>
    <recommendedName>
        <fullName evidence="3">EF-hand domain-containing protein</fullName>
    </recommendedName>
</protein>
<feature type="compositionally biased region" description="Polar residues" evidence="2">
    <location>
        <begin position="289"/>
        <end position="302"/>
    </location>
</feature>
<dbReference type="PROSITE" id="PS50222">
    <property type="entry name" value="EF_HAND_2"/>
    <property type="match status" value="1"/>
</dbReference>
<dbReference type="InParanoid" id="A0A077ZRH7"/>
<dbReference type="SUPFAM" id="SSF47473">
    <property type="entry name" value="EF-hand"/>
    <property type="match status" value="1"/>
</dbReference>
<proteinExistence type="predicted"/>
<gene>
    <name evidence="4" type="primary">Contig4678.g4997</name>
    <name evidence="4" type="ORF">STYLEM_1458</name>
</gene>
<dbReference type="OrthoDB" id="191686at2759"/>
<feature type="region of interest" description="Disordered" evidence="2">
    <location>
        <begin position="1258"/>
        <end position="1306"/>
    </location>
</feature>
<dbReference type="InterPro" id="IPR002048">
    <property type="entry name" value="EF_hand_dom"/>
</dbReference>
<evidence type="ECO:0000256" key="1">
    <source>
        <dbReference type="SAM" id="Coils"/>
    </source>
</evidence>
<keyword evidence="5" id="KW-1185">Reference proteome</keyword>
<feature type="coiled-coil region" evidence="1">
    <location>
        <begin position="627"/>
        <end position="668"/>
    </location>
</feature>
<keyword evidence="1" id="KW-0175">Coiled coil</keyword>
<feature type="compositionally biased region" description="Low complexity" evidence="2">
    <location>
        <begin position="234"/>
        <end position="248"/>
    </location>
</feature>
<evidence type="ECO:0000256" key="2">
    <source>
        <dbReference type="SAM" id="MobiDB-lite"/>
    </source>
</evidence>
<dbReference type="GO" id="GO:0005509">
    <property type="term" value="F:calcium ion binding"/>
    <property type="evidence" value="ECO:0007669"/>
    <property type="project" value="InterPro"/>
</dbReference>
<feature type="domain" description="EF-hand" evidence="3">
    <location>
        <begin position="1170"/>
        <end position="1205"/>
    </location>
</feature>
<feature type="region of interest" description="Disordered" evidence="2">
    <location>
        <begin position="218"/>
        <end position="248"/>
    </location>
</feature>
<dbReference type="Gene3D" id="1.10.238.10">
    <property type="entry name" value="EF-hand"/>
    <property type="match status" value="1"/>
</dbReference>
<evidence type="ECO:0000313" key="5">
    <source>
        <dbReference type="Proteomes" id="UP000039865"/>
    </source>
</evidence>